<dbReference type="InterPro" id="IPR036236">
    <property type="entry name" value="Znf_C2H2_sf"/>
</dbReference>
<dbReference type="GO" id="GO:0000978">
    <property type="term" value="F:RNA polymerase II cis-regulatory region sequence-specific DNA binding"/>
    <property type="evidence" value="ECO:0007669"/>
    <property type="project" value="TreeGrafter"/>
</dbReference>
<evidence type="ECO:0000256" key="9">
    <source>
        <dbReference type="ARBA" id="ARBA00023163"/>
    </source>
</evidence>
<dbReference type="GO" id="GO:0008270">
    <property type="term" value="F:zinc ion binding"/>
    <property type="evidence" value="ECO:0007669"/>
    <property type="project" value="UniProtKB-KW"/>
</dbReference>
<feature type="domain" description="KRAB" evidence="13">
    <location>
        <begin position="24"/>
        <end position="102"/>
    </location>
</feature>
<feature type="domain" description="C2H2-type" evidence="12">
    <location>
        <begin position="529"/>
        <end position="556"/>
    </location>
</feature>
<feature type="domain" description="C2H2-type" evidence="12">
    <location>
        <begin position="473"/>
        <end position="500"/>
    </location>
</feature>
<dbReference type="GeneID" id="112807007"/>
<evidence type="ECO:0000256" key="11">
    <source>
        <dbReference type="PROSITE-ProRule" id="PRU00042"/>
    </source>
</evidence>
<proteinExistence type="inferred from homology"/>
<dbReference type="CTD" id="26974"/>
<dbReference type="Pfam" id="PF01352">
    <property type="entry name" value="KRAB"/>
    <property type="match status" value="1"/>
</dbReference>
<evidence type="ECO:0000259" key="12">
    <source>
        <dbReference type="PROSITE" id="PS50157"/>
    </source>
</evidence>
<keyword evidence="14" id="KW-1185">Reference proteome</keyword>
<evidence type="ECO:0000256" key="4">
    <source>
        <dbReference type="ARBA" id="ARBA00022737"/>
    </source>
</evidence>
<keyword evidence="8" id="KW-0238">DNA-binding</keyword>
<reference key="1">
    <citation type="submission" date="2019-01" db="UniProtKB">
        <authorList>
            <consortium name="RefSeq"/>
        </authorList>
    </citation>
    <scope>IDENTIFICATION</scope>
</reference>
<evidence type="ECO:0000313" key="15">
    <source>
        <dbReference type="RefSeq" id="XP_025705364.1"/>
    </source>
</evidence>
<dbReference type="GO" id="GO:0006357">
    <property type="term" value="P:regulation of transcription by RNA polymerase II"/>
    <property type="evidence" value="ECO:0007669"/>
    <property type="project" value="TreeGrafter"/>
</dbReference>
<comment type="similarity">
    <text evidence="2">Belongs to the krueppel C2H2-type zinc-finger protein family.</text>
</comment>
<feature type="domain" description="C2H2-type" evidence="12">
    <location>
        <begin position="557"/>
        <end position="584"/>
    </location>
</feature>
<accession>A0A3Q7MET4</accession>
<dbReference type="Proteomes" id="UP000286641">
    <property type="component" value="Unplaced"/>
</dbReference>
<dbReference type="PANTHER" id="PTHR24390">
    <property type="entry name" value="ZINC FINGER PROTEIN"/>
    <property type="match status" value="1"/>
</dbReference>
<dbReference type="RefSeq" id="XP_025705364.1">
    <property type="nucleotide sequence ID" value="XM_025849579.1"/>
</dbReference>
<feature type="domain" description="C2H2-type" evidence="12">
    <location>
        <begin position="333"/>
        <end position="360"/>
    </location>
</feature>
<keyword evidence="5 11" id="KW-0863">Zinc-finger</keyword>
<dbReference type="FunFam" id="3.30.160.60:FF:001700">
    <property type="entry name" value="Zinc finger protein 677"/>
    <property type="match status" value="1"/>
</dbReference>
<protein>
    <submittedName>
        <fullName evidence="15">Zinc finger protein 285</fullName>
    </submittedName>
</protein>
<dbReference type="InterPro" id="IPR001909">
    <property type="entry name" value="KRAB"/>
</dbReference>
<dbReference type="FunFam" id="3.30.160.60:FF:000726">
    <property type="entry name" value="Zinc finger protein 214"/>
    <property type="match status" value="2"/>
</dbReference>
<dbReference type="InterPro" id="IPR013087">
    <property type="entry name" value="Znf_C2H2_type"/>
</dbReference>
<reference evidence="15" key="2">
    <citation type="submission" date="2025-08" db="UniProtKB">
        <authorList>
            <consortium name="RefSeq"/>
        </authorList>
    </citation>
    <scope>IDENTIFICATION</scope>
    <source>
        <tissue evidence="15">Blood</tissue>
    </source>
</reference>
<gene>
    <name evidence="15" type="primary">ZNF285</name>
</gene>
<comment type="subcellular location">
    <subcellularLocation>
        <location evidence="1">Nucleus</location>
    </subcellularLocation>
</comment>
<evidence type="ECO:0000259" key="13">
    <source>
        <dbReference type="PROSITE" id="PS50805"/>
    </source>
</evidence>
<evidence type="ECO:0000256" key="3">
    <source>
        <dbReference type="ARBA" id="ARBA00022723"/>
    </source>
</evidence>
<organism evidence="14 15">
    <name type="scientific">Callorhinus ursinus</name>
    <name type="common">Northern fur seal</name>
    <dbReference type="NCBI Taxonomy" id="34884"/>
    <lineage>
        <taxon>Eukaryota</taxon>
        <taxon>Metazoa</taxon>
        <taxon>Chordata</taxon>
        <taxon>Craniata</taxon>
        <taxon>Vertebrata</taxon>
        <taxon>Euteleostomi</taxon>
        <taxon>Mammalia</taxon>
        <taxon>Eutheria</taxon>
        <taxon>Laurasiatheria</taxon>
        <taxon>Carnivora</taxon>
        <taxon>Caniformia</taxon>
        <taxon>Pinnipedia</taxon>
        <taxon>Otariidae</taxon>
        <taxon>Callorhinus</taxon>
    </lineage>
</organism>
<evidence type="ECO:0000256" key="8">
    <source>
        <dbReference type="ARBA" id="ARBA00023125"/>
    </source>
</evidence>
<feature type="domain" description="C2H2-type" evidence="12">
    <location>
        <begin position="445"/>
        <end position="472"/>
    </location>
</feature>
<dbReference type="Gene3D" id="3.30.160.60">
    <property type="entry name" value="Classic Zinc Finger"/>
    <property type="match status" value="10"/>
</dbReference>
<dbReference type="FunFam" id="3.30.160.60:FF:000848">
    <property type="entry name" value="Zinc finger protein 35"/>
    <property type="match status" value="1"/>
</dbReference>
<dbReference type="SMART" id="SM00355">
    <property type="entry name" value="ZnF_C2H2"/>
    <property type="match status" value="11"/>
</dbReference>
<dbReference type="PANTHER" id="PTHR24390:SF88">
    <property type="entry name" value="ZINC FINGER PROTEIN 285"/>
    <property type="match status" value="1"/>
</dbReference>
<dbReference type="InParanoid" id="A0A3Q7MET4"/>
<evidence type="ECO:0000313" key="14">
    <source>
        <dbReference type="Proteomes" id="UP000286641"/>
    </source>
</evidence>
<dbReference type="SMART" id="SM00349">
    <property type="entry name" value="KRAB"/>
    <property type="match status" value="1"/>
</dbReference>
<evidence type="ECO:0000256" key="10">
    <source>
        <dbReference type="ARBA" id="ARBA00023242"/>
    </source>
</evidence>
<dbReference type="Pfam" id="PF00096">
    <property type="entry name" value="zf-C2H2"/>
    <property type="match status" value="10"/>
</dbReference>
<name>A0A3Q7MET4_CALUR</name>
<dbReference type="FunFam" id="3.30.160.60:FF:000295">
    <property type="entry name" value="zinc finger protein 19"/>
    <property type="match status" value="1"/>
</dbReference>
<feature type="domain" description="C2H2-type" evidence="12">
    <location>
        <begin position="585"/>
        <end position="612"/>
    </location>
</feature>
<feature type="domain" description="C2H2-type" evidence="12">
    <location>
        <begin position="501"/>
        <end position="528"/>
    </location>
</feature>
<feature type="domain" description="C2H2-type" evidence="12">
    <location>
        <begin position="361"/>
        <end position="388"/>
    </location>
</feature>
<evidence type="ECO:0000256" key="1">
    <source>
        <dbReference type="ARBA" id="ARBA00004123"/>
    </source>
</evidence>
<dbReference type="FunFam" id="3.30.160.60:FF:000522">
    <property type="entry name" value="zinc finger protein 285"/>
    <property type="match status" value="1"/>
</dbReference>
<dbReference type="AlphaFoldDB" id="A0A3Q7MET4"/>
<keyword evidence="6" id="KW-0862">Zinc</keyword>
<keyword evidence="10" id="KW-0539">Nucleus</keyword>
<dbReference type="InterPro" id="IPR036051">
    <property type="entry name" value="KRAB_dom_sf"/>
</dbReference>
<dbReference type="GO" id="GO:0003700">
    <property type="term" value="F:DNA-binding transcription factor activity"/>
    <property type="evidence" value="ECO:0007669"/>
    <property type="project" value="TreeGrafter"/>
</dbReference>
<feature type="domain" description="C2H2-type" evidence="12">
    <location>
        <begin position="277"/>
        <end position="304"/>
    </location>
</feature>
<dbReference type="PROSITE" id="PS50805">
    <property type="entry name" value="KRAB"/>
    <property type="match status" value="1"/>
</dbReference>
<dbReference type="SUPFAM" id="SSF57667">
    <property type="entry name" value="beta-beta-alpha zinc fingers"/>
    <property type="match status" value="7"/>
</dbReference>
<sequence length="615" mass="70441">MNSTFSGSCSFQEEDSMIKFQEAVTFKDVVVVFTEEELALLDKAQINLYQDVMLENFRNLVSVGDRIKNNISHLQGKGLSYLSQKVLYCWQIWKQRISELTVSQEYVMNLQGNYPQYLEGDVSLCEEWAGVSLQISENENYVINAINLENQDGTEGKGLTQVFTPESWKGANMMTEPQNSQGQYERMHVEEKLYGCAQCDDSISQTSYDHGDSQECKEEEPCSYTDYGKHLAMKSTAKQHNVVLVVPQPVKRNNYDVGFIDGADPPVHHSAHIEKSCRCDQCGKDFSQSSDLIVHYKTHSDDKAYEYQEWAEGCKQSPDLPRYPKVPLEDKPYKCLECGKVFRRNSSLHNHHRVHTGEMPYRCDVCGKGFGFRSLLCIHQGVHTGKKPYKCEECGKGFDQSSNLLVHQRVHTGEKPYKCSECGKCFSSSSVLQVHRRLHTGEKPYRCGECGKGFSQSTHLHIHQRVHTGEKPYRCNVCGKAFAYSSVLHTHQRVHTGEKPYKCEVCGKGFSYSSYFHLHQRDHTREKPYKCDECGKGFSRNSDLHVHLRVHTGEKPYKCKECGKGFSRNSYLLAHQRTHAEEVQYTCCEHGNGFSYSSDLLTHQRLHKRTETYSM</sequence>
<dbReference type="FunFam" id="3.30.160.60:FF:000663">
    <property type="entry name" value="Zinc finger protein 45"/>
    <property type="match status" value="1"/>
</dbReference>
<keyword evidence="9" id="KW-0804">Transcription</keyword>
<dbReference type="FunFam" id="3.30.160.60:FF:000770">
    <property type="entry name" value="zinc finger protein 16"/>
    <property type="match status" value="1"/>
</dbReference>
<dbReference type="FunFam" id="3.30.160.60:FF:000029">
    <property type="entry name" value="GLI family zinc finger 4"/>
    <property type="match status" value="1"/>
</dbReference>
<feature type="domain" description="C2H2-type" evidence="12">
    <location>
        <begin position="389"/>
        <end position="416"/>
    </location>
</feature>
<evidence type="ECO:0000256" key="6">
    <source>
        <dbReference type="ARBA" id="ARBA00022833"/>
    </source>
</evidence>
<keyword evidence="4" id="KW-0677">Repeat</keyword>
<evidence type="ECO:0000256" key="7">
    <source>
        <dbReference type="ARBA" id="ARBA00023015"/>
    </source>
</evidence>
<dbReference type="SUPFAM" id="SSF109640">
    <property type="entry name" value="KRAB domain (Kruppel-associated box)"/>
    <property type="match status" value="1"/>
</dbReference>
<dbReference type="PROSITE" id="PS00028">
    <property type="entry name" value="ZINC_FINGER_C2H2_1"/>
    <property type="match status" value="10"/>
</dbReference>
<keyword evidence="3" id="KW-0479">Metal-binding</keyword>
<dbReference type="PROSITE" id="PS50157">
    <property type="entry name" value="ZINC_FINGER_C2H2_2"/>
    <property type="match status" value="11"/>
</dbReference>
<evidence type="ECO:0000256" key="5">
    <source>
        <dbReference type="ARBA" id="ARBA00022771"/>
    </source>
</evidence>
<dbReference type="FunFam" id="3.30.160.60:FF:002331">
    <property type="entry name" value="Zinc finger protein 672"/>
    <property type="match status" value="1"/>
</dbReference>
<keyword evidence="7" id="KW-0805">Transcription regulation</keyword>
<feature type="domain" description="C2H2-type" evidence="12">
    <location>
        <begin position="417"/>
        <end position="444"/>
    </location>
</feature>
<dbReference type="CDD" id="cd07765">
    <property type="entry name" value="KRAB_A-box"/>
    <property type="match status" value="1"/>
</dbReference>
<dbReference type="Gene3D" id="6.10.140.140">
    <property type="match status" value="1"/>
</dbReference>
<dbReference type="GO" id="GO:0005634">
    <property type="term" value="C:nucleus"/>
    <property type="evidence" value="ECO:0007669"/>
    <property type="project" value="UniProtKB-SubCell"/>
</dbReference>
<evidence type="ECO:0000256" key="2">
    <source>
        <dbReference type="ARBA" id="ARBA00006991"/>
    </source>
</evidence>